<dbReference type="GO" id="GO:0045259">
    <property type="term" value="C:proton-transporting ATP synthase complex"/>
    <property type="evidence" value="ECO:0007669"/>
    <property type="project" value="UniProtKB-KW"/>
</dbReference>
<keyword evidence="6 13" id="KW-1133">Transmembrane helix</keyword>
<dbReference type="GO" id="GO:0046961">
    <property type="term" value="F:proton-transporting ATPase activity, rotational mechanism"/>
    <property type="evidence" value="ECO:0007669"/>
    <property type="project" value="TreeGrafter"/>
</dbReference>
<dbReference type="Proteomes" id="UP000824107">
    <property type="component" value="Unassembled WGS sequence"/>
</dbReference>
<evidence type="ECO:0000256" key="1">
    <source>
        <dbReference type="ARBA" id="ARBA00005513"/>
    </source>
</evidence>
<dbReference type="InterPro" id="IPR002146">
    <property type="entry name" value="ATP_synth_b/b'su_bac/chlpt"/>
</dbReference>
<evidence type="ECO:0000256" key="11">
    <source>
        <dbReference type="ARBA" id="ARBA00025614"/>
    </source>
</evidence>
<accession>A0A9D1M4Y7</accession>
<evidence type="ECO:0000256" key="3">
    <source>
        <dbReference type="ARBA" id="ARBA00022547"/>
    </source>
</evidence>
<evidence type="ECO:0000313" key="16">
    <source>
        <dbReference type="EMBL" id="HIU53744.1"/>
    </source>
</evidence>
<reference evidence="16" key="1">
    <citation type="submission" date="2020-10" db="EMBL/GenBank/DDBJ databases">
        <authorList>
            <person name="Gilroy R."/>
        </authorList>
    </citation>
    <scope>NUCLEOTIDE SEQUENCE</scope>
    <source>
        <strain evidence="16">ChiW3-316</strain>
    </source>
</reference>
<dbReference type="AlphaFoldDB" id="A0A9D1M4Y7"/>
<dbReference type="PANTHER" id="PTHR33445:SF1">
    <property type="entry name" value="ATP SYNTHASE SUBUNIT B"/>
    <property type="match status" value="1"/>
</dbReference>
<dbReference type="GO" id="GO:0005886">
    <property type="term" value="C:plasma membrane"/>
    <property type="evidence" value="ECO:0007669"/>
    <property type="project" value="UniProtKB-SubCell"/>
</dbReference>
<keyword evidence="4 13" id="KW-0812">Transmembrane</keyword>
<dbReference type="GO" id="GO:0046933">
    <property type="term" value="F:proton-transporting ATP synthase activity, rotational mechanism"/>
    <property type="evidence" value="ECO:0007669"/>
    <property type="project" value="UniProtKB-UniRule"/>
</dbReference>
<evidence type="ECO:0000256" key="15">
    <source>
        <dbReference type="SAM" id="MobiDB-lite"/>
    </source>
</evidence>
<evidence type="ECO:0000256" key="13">
    <source>
        <dbReference type="HAMAP-Rule" id="MF_01398"/>
    </source>
</evidence>
<organism evidence="16 17">
    <name type="scientific">Candidatus Scatocola faecipullorum</name>
    <dbReference type="NCBI Taxonomy" id="2840917"/>
    <lineage>
        <taxon>Bacteria</taxon>
        <taxon>Pseudomonadati</taxon>
        <taxon>Pseudomonadota</taxon>
        <taxon>Alphaproteobacteria</taxon>
        <taxon>Rhodospirillales</taxon>
        <taxon>Rhodospirillaceae</taxon>
        <taxon>Rhodospirillaceae incertae sedis</taxon>
        <taxon>Candidatus Scatocola</taxon>
    </lineage>
</organism>
<dbReference type="Pfam" id="PF00430">
    <property type="entry name" value="ATP-synt_B"/>
    <property type="match status" value="1"/>
</dbReference>
<evidence type="ECO:0000256" key="12">
    <source>
        <dbReference type="ARBA" id="ARBA00037847"/>
    </source>
</evidence>
<keyword evidence="5 13" id="KW-0375">Hydrogen ion transport</keyword>
<sequence>MAVEAATPGKEIIDATQNAVIEAAENVANIIDNTAAELDGHHEVFYQSAEFWVAMAFVLVVAALARPIGRTVVALLKKRIARIIARIREASALQEDAQKLLADYEKKFLNAESEAAAILKKAEKEVDYFKTESLSKLEQDMRQKEKDAEDRLTSAKEKASQEIASLTSELTIKAVKKAVAKHLDNAAQSKLIDNSIALLSKLK</sequence>
<keyword evidence="13" id="KW-1003">Cell membrane</keyword>
<keyword evidence="2 13" id="KW-0813">Transport</keyword>
<evidence type="ECO:0000256" key="2">
    <source>
        <dbReference type="ARBA" id="ARBA00022448"/>
    </source>
</evidence>
<keyword evidence="9 13" id="KW-0066">ATP synthesis</keyword>
<comment type="function">
    <text evidence="10 13">F(1)F(0) ATP synthase produces ATP from ADP in the presence of a proton or sodium gradient. F-type ATPases consist of two structural domains, F(1) containing the extramembraneous catalytic core and F(0) containing the membrane proton channel, linked together by a central stalk and a peripheral stalk. During catalysis, ATP synthesis in the catalytic domain of F(1) is coupled via a rotary mechanism of the central stalk subunits to proton translocation.</text>
</comment>
<dbReference type="HAMAP" id="MF_01398">
    <property type="entry name" value="ATP_synth_b_bprime"/>
    <property type="match status" value="1"/>
</dbReference>
<keyword evidence="8 13" id="KW-0472">Membrane</keyword>
<protein>
    <recommendedName>
        <fullName evidence="13">ATP synthase subunit b</fullName>
    </recommendedName>
    <alternativeName>
        <fullName evidence="13">ATP synthase F(0) sector subunit b</fullName>
    </alternativeName>
    <alternativeName>
        <fullName evidence="13">ATPase subunit I</fullName>
    </alternativeName>
    <alternativeName>
        <fullName evidence="13">F-type ATPase subunit b</fullName>
        <shortName evidence="13">F-ATPase subunit b</shortName>
    </alternativeName>
</protein>
<keyword evidence="7 13" id="KW-0406">Ion transport</keyword>
<evidence type="ECO:0000256" key="9">
    <source>
        <dbReference type="ARBA" id="ARBA00023310"/>
    </source>
</evidence>
<comment type="subcellular location">
    <subcellularLocation>
        <location evidence="13">Cell membrane</location>
        <topology evidence="13">Single-pass membrane protein</topology>
    </subcellularLocation>
    <subcellularLocation>
        <location evidence="12">Endomembrane system</location>
        <topology evidence="12">Single-pass membrane protein</topology>
    </subcellularLocation>
</comment>
<gene>
    <name evidence="13" type="primary">atpF</name>
    <name evidence="16" type="ORF">IAD20_06655</name>
</gene>
<name>A0A9D1M4Y7_9PROT</name>
<feature type="transmembrane region" description="Helical" evidence="13">
    <location>
        <begin position="51"/>
        <end position="76"/>
    </location>
</feature>
<dbReference type="InterPro" id="IPR050059">
    <property type="entry name" value="ATP_synthase_B_chain"/>
</dbReference>
<evidence type="ECO:0000256" key="5">
    <source>
        <dbReference type="ARBA" id="ARBA00022781"/>
    </source>
</evidence>
<evidence type="ECO:0000256" key="7">
    <source>
        <dbReference type="ARBA" id="ARBA00023065"/>
    </source>
</evidence>
<comment type="similarity">
    <text evidence="1 13 14">Belongs to the ATPase B chain family.</text>
</comment>
<evidence type="ECO:0000256" key="8">
    <source>
        <dbReference type="ARBA" id="ARBA00023136"/>
    </source>
</evidence>
<comment type="subunit">
    <text evidence="13">F-type ATPases have 2 components, F(1) - the catalytic core - and F(0) - the membrane proton channel. F(1) has five subunits: alpha(3), beta(3), gamma(1), delta(1), epsilon(1). F(0) has three main subunits: a(1), b(2) and c(10-14). The alpha and beta chains form an alternating ring which encloses part of the gamma chain. F(1) is attached to F(0) by a central stalk formed by the gamma and epsilon chains, while a peripheral stalk is formed by the delta and b chains.</text>
</comment>
<evidence type="ECO:0000256" key="4">
    <source>
        <dbReference type="ARBA" id="ARBA00022692"/>
    </source>
</evidence>
<comment type="function">
    <text evidence="11">Component of the F(0) channel, it forms part of the peripheral stalk, linking F(1) to F(0). The b'-subunit is a diverged and duplicated form of b found in plants and photosynthetic bacteria.</text>
</comment>
<keyword evidence="3 13" id="KW-0138">CF(0)</keyword>
<dbReference type="GO" id="GO:0012505">
    <property type="term" value="C:endomembrane system"/>
    <property type="evidence" value="ECO:0007669"/>
    <property type="project" value="UniProtKB-SubCell"/>
</dbReference>
<dbReference type="PANTHER" id="PTHR33445">
    <property type="entry name" value="ATP SYNTHASE SUBUNIT B', CHLOROPLASTIC"/>
    <property type="match status" value="1"/>
</dbReference>
<evidence type="ECO:0000256" key="6">
    <source>
        <dbReference type="ARBA" id="ARBA00022989"/>
    </source>
</evidence>
<dbReference type="EMBL" id="DVNC01000044">
    <property type="protein sequence ID" value="HIU53744.1"/>
    <property type="molecule type" value="Genomic_DNA"/>
</dbReference>
<evidence type="ECO:0000313" key="17">
    <source>
        <dbReference type="Proteomes" id="UP000824107"/>
    </source>
</evidence>
<evidence type="ECO:0000256" key="10">
    <source>
        <dbReference type="ARBA" id="ARBA00025198"/>
    </source>
</evidence>
<reference evidence="16" key="2">
    <citation type="journal article" date="2021" name="PeerJ">
        <title>Extensive microbial diversity within the chicken gut microbiome revealed by metagenomics and culture.</title>
        <authorList>
            <person name="Gilroy R."/>
            <person name="Ravi A."/>
            <person name="Getino M."/>
            <person name="Pursley I."/>
            <person name="Horton D.L."/>
            <person name="Alikhan N.F."/>
            <person name="Baker D."/>
            <person name="Gharbi K."/>
            <person name="Hall N."/>
            <person name="Watson M."/>
            <person name="Adriaenssens E.M."/>
            <person name="Foster-Nyarko E."/>
            <person name="Jarju S."/>
            <person name="Secka A."/>
            <person name="Antonio M."/>
            <person name="Oren A."/>
            <person name="Chaudhuri R.R."/>
            <person name="La Ragione R."/>
            <person name="Hildebrand F."/>
            <person name="Pallen M.J."/>
        </authorList>
    </citation>
    <scope>NUCLEOTIDE SEQUENCE</scope>
    <source>
        <strain evidence="16">ChiW3-316</strain>
    </source>
</reference>
<comment type="caution">
    <text evidence="16">The sequence shown here is derived from an EMBL/GenBank/DDBJ whole genome shotgun (WGS) entry which is preliminary data.</text>
</comment>
<evidence type="ECO:0000256" key="14">
    <source>
        <dbReference type="RuleBase" id="RU003848"/>
    </source>
</evidence>
<proteinExistence type="inferred from homology"/>
<feature type="region of interest" description="Disordered" evidence="15">
    <location>
        <begin position="140"/>
        <end position="160"/>
    </location>
</feature>
<dbReference type="CDD" id="cd06503">
    <property type="entry name" value="ATP-synt_Fo_b"/>
    <property type="match status" value="1"/>
</dbReference>